<dbReference type="InterPro" id="IPR026912">
    <property type="entry name" value="Adenine_deam_C"/>
</dbReference>
<evidence type="ECO:0000259" key="1">
    <source>
        <dbReference type="Pfam" id="PF13382"/>
    </source>
</evidence>
<sequence>MDFVYQVALDALEEKQGGVCVVMDGKVTAMVPLPIAGLLSDKRVHEVADEVKALKLEWRQAAPSPLWASTSSRCRSSRISG</sequence>
<name>W6S1B9_9HYPH</name>
<dbReference type="AlphaFoldDB" id="W6S1B9"/>
<reference evidence="2" key="1">
    <citation type="submission" date="2013-11" db="EMBL/GenBank/DDBJ databases">
        <title>Draft genome sequence of the broad-host-range Rhizobium sp. LPU83 strain, a member of the low-genetic diversity Oregon-like Rhizobium sp. group.</title>
        <authorList>
            <person name="Wibberg D."/>
            <person name="Puehler A."/>
            <person name="Schlueter A."/>
        </authorList>
    </citation>
    <scope>NUCLEOTIDE SEQUENCE [LARGE SCALE GENOMIC DNA]</scope>
    <source>
        <strain evidence="2">LPU83</strain>
        <plasmid evidence="2">pLPU83b</plasmid>
    </source>
</reference>
<geneLocation type="plasmid" evidence="2">
    <name>pLPU83b</name>
</geneLocation>
<accession>W6S1B9</accession>
<keyword evidence="3" id="KW-1185">Reference proteome</keyword>
<feature type="domain" description="Adenine deaminase C-terminal" evidence="1">
    <location>
        <begin position="7"/>
        <end position="61"/>
    </location>
</feature>
<comment type="caution">
    <text evidence="2">The sequence shown here is derived from an EMBL/GenBank/DDBJ whole genome shotgun (WGS) entry which is preliminary data.</text>
</comment>
<dbReference type="EMBL" id="CBYB010000029">
    <property type="protein sequence ID" value="CDM60261.1"/>
    <property type="molecule type" value="Genomic_DNA"/>
</dbReference>
<organism evidence="2 3">
    <name type="scientific">Rhizobium favelukesii</name>
    <dbReference type="NCBI Taxonomy" id="348824"/>
    <lineage>
        <taxon>Bacteria</taxon>
        <taxon>Pseudomonadati</taxon>
        <taxon>Pseudomonadota</taxon>
        <taxon>Alphaproteobacteria</taxon>
        <taxon>Hyphomicrobiales</taxon>
        <taxon>Rhizobiaceae</taxon>
        <taxon>Rhizobium/Agrobacterium group</taxon>
        <taxon>Rhizobium</taxon>
    </lineage>
</organism>
<protein>
    <recommendedName>
        <fullName evidence="1">Adenine deaminase C-terminal domain-containing protein</fullName>
    </recommendedName>
</protein>
<proteinExistence type="predicted"/>
<gene>
    <name evidence="2" type="ORF">LPU83_pLPU83b_0271</name>
</gene>
<evidence type="ECO:0000313" key="2">
    <source>
        <dbReference type="EMBL" id="CDM60261.1"/>
    </source>
</evidence>
<evidence type="ECO:0000313" key="3">
    <source>
        <dbReference type="Proteomes" id="UP000019443"/>
    </source>
</evidence>
<dbReference type="Proteomes" id="UP000019443">
    <property type="component" value="Unassembled WGS sequence"/>
</dbReference>
<keyword evidence="2" id="KW-0614">Plasmid</keyword>
<dbReference type="Pfam" id="PF13382">
    <property type="entry name" value="Adenine_deam_C"/>
    <property type="match status" value="1"/>
</dbReference>